<dbReference type="AlphaFoldDB" id="A0A2V3TSH1"/>
<evidence type="ECO:0008006" key="3">
    <source>
        <dbReference type="Google" id="ProtNLM"/>
    </source>
</evidence>
<dbReference type="Proteomes" id="UP000248021">
    <property type="component" value="Unassembled WGS sequence"/>
</dbReference>
<proteinExistence type="predicted"/>
<protein>
    <recommendedName>
        <fullName evidence="3">Arylsulfatase</fullName>
    </recommendedName>
</protein>
<comment type="caution">
    <text evidence="1">The sequence shown here is derived from an EMBL/GenBank/DDBJ whole genome shotgun (WGS) entry which is preliminary data.</text>
</comment>
<gene>
    <name evidence="1" type="ORF">C7450_12336</name>
</gene>
<dbReference type="RefSeq" id="WP_210206602.1">
    <property type="nucleotide sequence ID" value="NZ_JAHBRY010000001.1"/>
</dbReference>
<organism evidence="1 2">
    <name type="scientific">Chelatococcus asaccharovorans</name>
    <dbReference type="NCBI Taxonomy" id="28210"/>
    <lineage>
        <taxon>Bacteria</taxon>
        <taxon>Pseudomonadati</taxon>
        <taxon>Pseudomonadota</taxon>
        <taxon>Alphaproteobacteria</taxon>
        <taxon>Hyphomicrobiales</taxon>
        <taxon>Chelatococcaceae</taxon>
        <taxon>Chelatococcus</taxon>
    </lineage>
</organism>
<reference evidence="1 2" key="1">
    <citation type="submission" date="2018-05" db="EMBL/GenBank/DDBJ databases">
        <title>Genomic Encyclopedia of Type Strains, Phase IV (KMG-IV): sequencing the most valuable type-strain genomes for metagenomic binning, comparative biology and taxonomic classification.</title>
        <authorList>
            <person name="Goeker M."/>
        </authorList>
    </citation>
    <scope>NUCLEOTIDE SEQUENCE [LARGE SCALE GENOMIC DNA]</scope>
    <source>
        <strain evidence="1 2">DSM 6462</strain>
    </source>
</reference>
<evidence type="ECO:0000313" key="1">
    <source>
        <dbReference type="EMBL" id="PXW50764.1"/>
    </source>
</evidence>
<sequence>MRCFRPQVAEPVRHPYDSGRAGYPDKLEALKKAWDEEARANLALPIDDRTASELLTLERPSAEPARERYVYDPDTAPVPEGVAVNIRNRSYKILANVDIRDADAGGVIFAHGSRFGGHALFIKDHKLHYVYNFLGIKPEQKFVSTETLKPGKYTLGMEFTRTGAGSHKESLGTLKLYVNDKVVAQGPMKTQAAKFTLSGDGLCVGYDSGDAVSAEYKTPGTFHGGTIQAVGITVEKASYEDLEMEARRALIAD</sequence>
<name>A0A2V3TSH1_9HYPH</name>
<dbReference type="EMBL" id="QJJK01000023">
    <property type="protein sequence ID" value="PXW50764.1"/>
    <property type="molecule type" value="Genomic_DNA"/>
</dbReference>
<evidence type="ECO:0000313" key="2">
    <source>
        <dbReference type="Proteomes" id="UP000248021"/>
    </source>
</evidence>
<keyword evidence="2" id="KW-1185">Reference proteome</keyword>
<accession>A0A2V3TSH1</accession>